<evidence type="ECO:0000256" key="5">
    <source>
        <dbReference type="SAM" id="SignalP"/>
    </source>
</evidence>
<dbReference type="InterPro" id="IPR003598">
    <property type="entry name" value="Ig_sub2"/>
</dbReference>
<dbReference type="CDD" id="cd00096">
    <property type="entry name" value="Ig"/>
    <property type="match status" value="1"/>
</dbReference>
<dbReference type="InterPro" id="IPR013783">
    <property type="entry name" value="Ig-like_fold"/>
</dbReference>
<evidence type="ECO:0000256" key="1">
    <source>
        <dbReference type="ARBA" id="ARBA00022729"/>
    </source>
</evidence>
<dbReference type="GO" id="GO:0005886">
    <property type="term" value="C:plasma membrane"/>
    <property type="evidence" value="ECO:0007669"/>
    <property type="project" value="TreeGrafter"/>
</dbReference>
<keyword evidence="1 5" id="KW-0732">Signal</keyword>
<feature type="domain" description="Ig-like" evidence="6">
    <location>
        <begin position="72"/>
        <end position="164"/>
    </location>
</feature>
<dbReference type="AlphaFoldDB" id="A0A914H7J2"/>
<dbReference type="PANTHER" id="PTHR45080:SF8">
    <property type="entry name" value="IG-LIKE DOMAIN-CONTAINING PROTEIN"/>
    <property type="match status" value="1"/>
</dbReference>
<dbReference type="SUPFAM" id="SSF48726">
    <property type="entry name" value="Immunoglobulin"/>
    <property type="match status" value="1"/>
</dbReference>
<dbReference type="InterPro" id="IPR050958">
    <property type="entry name" value="Cell_Adh-Cytoskel_Orgn"/>
</dbReference>
<dbReference type="Pfam" id="PF13927">
    <property type="entry name" value="Ig_3"/>
    <property type="match status" value="1"/>
</dbReference>
<dbReference type="WBParaSite" id="Gr19_v10_g14549.t3">
    <property type="protein sequence ID" value="Gr19_v10_g14549.t3"/>
    <property type="gene ID" value="Gr19_v10_g14549"/>
</dbReference>
<keyword evidence="7" id="KW-1185">Reference proteome</keyword>
<dbReference type="GO" id="GO:0030424">
    <property type="term" value="C:axon"/>
    <property type="evidence" value="ECO:0007669"/>
    <property type="project" value="TreeGrafter"/>
</dbReference>
<feature type="signal peptide" evidence="5">
    <location>
        <begin position="1"/>
        <end position="16"/>
    </location>
</feature>
<dbReference type="InterPro" id="IPR036179">
    <property type="entry name" value="Ig-like_dom_sf"/>
</dbReference>
<reference evidence="8" key="1">
    <citation type="submission" date="2022-11" db="UniProtKB">
        <authorList>
            <consortium name="WormBaseParasite"/>
        </authorList>
    </citation>
    <scope>IDENTIFICATION</scope>
</reference>
<dbReference type="Gene3D" id="2.60.40.10">
    <property type="entry name" value="Immunoglobulins"/>
    <property type="match status" value="1"/>
</dbReference>
<dbReference type="GO" id="GO:0007156">
    <property type="term" value="P:homophilic cell adhesion via plasma membrane adhesion molecules"/>
    <property type="evidence" value="ECO:0007669"/>
    <property type="project" value="TreeGrafter"/>
</dbReference>
<feature type="region of interest" description="Disordered" evidence="4">
    <location>
        <begin position="59"/>
        <end position="89"/>
    </location>
</feature>
<dbReference type="InterPro" id="IPR007110">
    <property type="entry name" value="Ig-like_dom"/>
</dbReference>
<feature type="chain" id="PRO_5036952289" evidence="5">
    <location>
        <begin position="17"/>
        <end position="230"/>
    </location>
</feature>
<evidence type="ECO:0000313" key="7">
    <source>
        <dbReference type="Proteomes" id="UP000887572"/>
    </source>
</evidence>
<protein>
    <submittedName>
        <fullName evidence="8">Ig-like domain-containing protein</fullName>
    </submittedName>
</protein>
<evidence type="ECO:0000259" key="6">
    <source>
        <dbReference type="PROSITE" id="PS50835"/>
    </source>
</evidence>
<evidence type="ECO:0000256" key="2">
    <source>
        <dbReference type="ARBA" id="ARBA00023157"/>
    </source>
</evidence>
<sequence length="230" mass="25785">MFIFYLTLLTTDLVHSTPTHFDSGGQIDWAAIPTPPRFVHAPNDGIAYFVMDHRKVPNGARLRHSAERRQHPTTAREEAGDGEQRQVNKPRTLRCAAVGVPKPEYKWLKDNATLPLEVYTSRILSNPDNGSLTFVQFEDTDEGDYQCLALNGNGTAYSEKMRLQQAWIRAFPVGKGPEIVTVPMGRPYTRDCVPPESSPMASTFWLFQSPGNERQIQGINSSHISTNDRA</sequence>
<dbReference type="GO" id="GO:0043025">
    <property type="term" value="C:neuronal cell body"/>
    <property type="evidence" value="ECO:0007669"/>
    <property type="project" value="TreeGrafter"/>
</dbReference>
<proteinExistence type="predicted"/>
<feature type="compositionally biased region" description="Basic and acidic residues" evidence="4">
    <location>
        <begin position="64"/>
        <end position="86"/>
    </location>
</feature>
<keyword evidence="3" id="KW-0393">Immunoglobulin domain</keyword>
<evidence type="ECO:0000313" key="8">
    <source>
        <dbReference type="WBParaSite" id="Gr19_v10_g14549.t3"/>
    </source>
</evidence>
<dbReference type="SMART" id="SM00408">
    <property type="entry name" value="IGc2"/>
    <property type="match status" value="1"/>
</dbReference>
<keyword evidence="2" id="KW-1015">Disulfide bond</keyword>
<evidence type="ECO:0000256" key="3">
    <source>
        <dbReference type="ARBA" id="ARBA00023319"/>
    </source>
</evidence>
<dbReference type="GO" id="GO:0008046">
    <property type="term" value="F:axon guidance receptor activity"/>
    <property type="evidence" value="ECO:0007669"/>
    <property type="project" value="TreeGrafter"/>
</dbReference>
<dbReference type="PROSITE" id="PS50835">
    <property type="entry name" value="IG_LIKE"/>
    <property type="match status" value="1"/>
</dbReference>
<organism evidence="7 8">
    <name type="scientific">Globodera rostochiensis</name>
    <name type="common">Golden nematode worm</name>
    <name type="synonym">Heterodera rostochiensis</name>
    <dbReference type="NCBI Taxonomy" id="31243"/>
    <lineage>
        <taxon>Eukaryota</taxon>
        <taxon>Metazoa</taxon>
        <taxon>Ecdysozoa</taxon>
        <taxon>Nematoda</taxon>
        <taxon>Chromadorea</taxon>
        <taxon>Rhabditida</taxon>
        <taxon>Tylenchina</taxon>
        <taxon>Tylenchomorpha</taxon>
        <taxon>Tylenchoidea</taxon>
        <taxon>Heteroderidae</taxon>
        <taxon>Heteroderinae</taxon>
        <taxon>Globodera</taxon>
    </lineage>
</organism>
<dbReference type="PANTHER" id="PTHR45080">
    <property type="entry name" value="CONTACTIN 5"/>
    <property type="match status" value="1"/>
</dbReference>
<dbReference type="Proteomes" id="UP000887572">
    <property type="component" value="Unplaced"/>
</dbReference>
<evidence type="ECO:0000256" key="4">
    <source>
        <dbReference type="SAM" id="MobiDB-lite"/>
    </source>
</evidence>
<dbReference type="GO" id="GO:0050808">
    <property type="term" value="P:synapse organization"/>
    <property type="evidence" value="ECO:0007669"/>
    <property type="project" value="TreeGrafter"/>
</dbReference>
<name>A0A914H7J2_GLORO</name>
<accession>A0A914H7J2</accession>